<keyword evidence="4" id="KW-0862">Zinc</keyword>
<dbReference type="AlphaFoldDB" id="A0A1W7R5X3"/>
<sequence length="589" mass="66167">MGKVRYRCCVPGCLARSLKGNQGNETFFRCPDPDRYSSPYLQSQAKLRLEAWRKVISESLSSTNRICSRHFLSGRPSQLIYTTAVDWTPVLMLPMQRNISEQSNTVECYDNTVASATVSRANCFSQTDPAPPSTEEALPFGDTYDRSDAYPNSAANKTSDDYQLMVPAASSDGTLSCTNVDADVHNRPISEEMDLCNADASFSSSDYTLSCDGDDLLPVDDQIPCESSSGVALKVEKKQTRHIAVQAAPLVRSRATQTAPNENAAQKVKILETVIDQQNTEINCLEERLRRTKVDLRSLRERPQDIKYYTGLDRYYVVEILFRSIEPYMLAPINMSKEQVFLMTLQKMRFGFFYKSLSIAYEVCPATTSKYFLSTIYTLYTVFRNLVHWPSRDTLKQHTPQCFRDAFGTETTVIIDCFEIRGERSSNPIAAAQQWSDYKKGNTCKYLIGISPTGSVIFISKGYGGRASDKHITTTCGFLEKLCDGDVVMADRGFLIEGEIKKKNARLNIPAFKKNGVQLSALDVESTRKIATVRIHVERVIGLIREKYQLLKGHVPMTLIMRQHNGLMAMDMVVYVAAILANMCKPIVN</sequence>
<keyword evidence="6" id="KW-0175">Coiled coil</keyword>
<reference evidence="8" key="1">
    <citation type="submission" date="2016-03" db="EMBL/GenBank/DDBJ databases">
        <title>RNAseq analyses of the sensorial organs of adult female Aedes albopictus.</title>
        <authorList>
            <person name="Fabrizio L."/>
            <person name="Ribeiro J.M."/>
            <person name="Arca B."/>
        </authorList>
    </citation>
    <scope>NUCLEOTIDE SEQUENCE</scope>
</reference>
<feature type="coiled-coil region" evidence="6">
    <location>
        <begin position="261"/>
        <end position="302"/>
    </location>
</feature>
<dbReference type="Pfam" id="PF13359">
    <property type="entry name" value="DDE_Tnp_4"/>
    <property type="match status" value="1"/>
</dbReference>
<keyword evidence="3" id="KW-0863">Zinc-finger</keyword>
<name>A0A1W7R5X3_AEDAL</name>
<proteinExistence type="predicted"/>
<evidence type="ECO:0000256" key="1">
    <source>
        <dbReference type="ARBA" id="ARBA00001968"/>
    </source>
</evidence>
<evidence type="ECO:0000313" key="8">
    <source>
        <dbReference type="EMBL" id="JAV46542.1"/>
    </source>
</evidence>
<dbReference type="PANTHER" id="PTHR23080">
    <property type="entry name" value="THAP DOMAIN PROTEIN"/>
    <property type="match status" value="1"/>
</dbReference>
<evidence type="ECO:0000256" key="4">
    <source>
        <dbReference type="ARBA" id="ARBA00022833"/>
    </source>
</evidence>
<evidence type="ECO:0000256" key="3">
    <source>
        <dbReference type="ARBA" id="ARBA00022771"/>
    </source>
</evidence>
<dbReference type="InterPro" id="IPR027806">
    <property type="entry name" value="HARBI1_dom"/>
</dbReference>
<keyword evidence="2" id="KW-0479">Metal-binding</keyword>
<dbReference type="EMBL" id="GEHC01001103">
    <property type="protein sequence ID" value="JAV46542.1"/>
    <property type="molecule type" value="Transcribed_RNA"/>
</dbReference>
<organism evidence="8">
    <name type="scientific">Aedes albopictus</name>
    <name type="common">Asian tiger mosquito</name>
    <name type="synonym">Stegomyia albopicta</name>
    <dbReference type="NCBI Taxonomy" id="7160"/>
    <lineage>
        <taxon>Eukaryota</taxon>
        <taxon>Metazoa</taxon>
        <taxon>Ecdysozoa</taxon>
        <taxon>Arthropoda</taxon>
        <taxon>Hexapoda</taxon>
        <taxon>Insecta</taxon>
        <taxon>Pterygota</taxon>
        <taxon>Neoptera</taxon>
        <taxon>Endopterygota</taxon>
        <taxon>Diptera</taxon>
        <taxon>Nematocera</taxon>
        <taxon>Culicoidea</taxon>
        <taxon>Culicidae</taxon>
        <taxon>Culicinae</taxon>
        <taxon>Aedini</taxon>
        <taxon>Aedes</taxon>
        <taxon>Stegomyia</taxon>
    </lineage>
</organism>
<accession>A0A1W7R5X3</accession>
<evidence type="ECO:0000259" key="7">
    <source>
        <dbReference type="SMART" id="SM00980"/>
    </source>
</evidence>
<dbReference type="GO" id="GO:0003677">
    <property type="term" value="F:DNA binding"/>
    <property type="evidence" value="ECO:0007669"/>
    <property type="project" value="UniProtKB-KW"/>
</dbReference>
<keyword evidence="5" id="KW-0238">DNA-binding</keyword>
<comment type="cofactor">
    <cofactor evidence="1">
        <name>a divalent metal cation</name>
        <dbReference type="ChEBI" id="CHEBI:60240"/>
    </cofactor>
</comment>
<dbReference type="GO" id="GO:0008270">
    <property type="term" value="F:zinc ion binding"/>
    <property type="evidence" value="ECO:0007669"/>
    <property type="project" value="UniProtKB-KW"/>
</dbReference>
<feature type="domain" description="THAP-type" evidence="7">
    <location>
        <begin position="6"/>
        <end position="98"/>
    </location>
</feature>
<dbReference type="VEuPathDB" id="VectorBase:AALC636_009055"/>
<dbReference type="VEuPathDB" id="VectorBase:AALFPA_047494"/>
<dbReference type="SUPFAM" id="SSF57716">
    <property type="entry name" value="Glucocorticoid receptor-like (DNA-binding domain)"/>
    <property type="match status" value="1"/>
</dbReference>
<dbReference type="InterPro" id="IPR006612">
    <property type="entry name" value="THAP_Znf"/>
</dbReference>
<evidence type="ECO:0000256" key="6">
    <source>
        <dbReference type="SAM" id="Coils"/>
    </source>
</evidence>
<evidence type="ECO:0000256" key="2">
    <source>
        <dbReference type="ARBA" id="ARBA00022723"/>
    </source>
</evidence>
<evidence type="ECO:0000256" key="5">
    <source>
        <dbReference type="ARBA" id="ARBA00023125"/>
    </source>
</evidence>
<dbReference type="Pfam" id="PF05485">
    <property type="entry name" value="THAP"/>
    <property type="match status" value="1"/>
</dbReference>
<protein>
    <submittedName>
        <fullName evidence="8">Putative is4eu-1 nv</fullName>
    </submittedName>
</protein>
<dbReference type="SMART" id="SM00980">
    <property type="entry name" value="THAP"/>
    <property type="match status" value="1"/>
</dbReference>